<evidence type="ECO:0000256" key="1">
    <source>
        <dbReference type="ARBA" id="ARBA00009919"/>
    </source>
</evidence>
<keyword evidence="2" id="KW-1133">Transmembrane helix</keyword>
<protein>
    <submittedName>
        <fullName evidence="4">Adenylyltransferase and sulfurtransferase</fullName>
    </submittedName>
</protein>
<dbReference type="Proteomes" id="UP000189956">
    <property type="component" value="Unassembled WGS sequence"/>
</dbReference>
<dbReference type="GO" id="GO:0008641">
    <property type="term" value="F:ubiquitin-like modifier activating enzyme activity"/>
    <property type="evidence" value="ECO:0007669"/>
    <property type="project" value="InterPro"/>
</dbReference>
<keyword evidence="4" id="KW-0548">Nucleotidyltransferase</keyword>
<sequence length="236" mass="25966">MEGLGRMDVRYSRQTALSEIGKEGQQRLSQASVFVVGAGGLGAPILLYLVAMGVGRIGFVDDDRVGESNLQRQILYTTEEIGQPKVNRAYNRLAALNPDVRLEPYETRLTAENVSEILKDYDIIVDACDNYATRLLVDEVSQRMHKPYVYGAVEGFQGQVSVFNHNESGSYRDYLGCVDRSVDEGRVINVPGALPGVIGSIQAMEVLKLIVGCGEPLSGKLLTIDLLQNDYTIFML</sequence>
<dbReference type="GO" id="GO:0005829">
    <property type="term" value="C:cytosol"/>
    <property type="evidence" value="ECO:0007669"/>
    <property type="project" value="TreeGrafter"/>
</dbReference>
<proteinExistence type="inferred from homology"/>
<gene>
    <name evidence="4" type="ORF">SAMN02745205_00693</name>
</gene>
<dbReference type="SUPFAM" id="SSF69572">
    <property type="entry name" value="Activating enzymes of the ubiquitin-like proteins"/>
    <property type="match status" value="1"/>
</dbReference>
<evidence type="ECO:0000256" key="2">
    <source>
        <dbReference type="SAM" id="Phobius"/>
    </source>
</evidence>
<accession>A0A1T4KEV8</accession>
<evidence type="ECO:0000313" key="5">
    <source>
        <dbReference type="Proteomes" id="UP000189956"/>
    </source>
</evidence>
<dbReference type="InterPro" id="IPR035985">
    <property type="entry name" value="Ubiquitin-activating_enz"/>
</dbReference>
<dbReference type="GO" id="GO:0004792">
    <property type="term" value="F:thiosulfate-cyanide sulfurtransferase activity"/>
    <property type="evidence" value="ECO:0007669"/>
    <property type="project" value="TreeGrafter"/>
</dbReference>
<dbReference type="CDD" id="cd00757">
    <property type="entry name" value="ThiF_MoeB_HesA_family"/>
    <property type="match status" value="1"/>
</dbReference>
<dbReference type="PANTHER" id="PTHR10953">
    <property type="entry name" value="UBIQUITIN-ACTIVATING ENZYME E1"/>
    <property type="match status" value="1"/>
</dbReference>
<organism evidence="4 5">
    <name type="scientific">Porphyromonas cangingivalis</name>
    <dbReference type="NCBI Taxonomy" id="36874"/>
    <lineage>
        <taxon>Bacteria</taxon>
        <taxon>Pseudomonadati</taxon>
        <taxon>Bacteroidota</taxon>
        <taxon>Bacteroidia</taxon>
        <taxon>Bacteroidales</taxon>
        <taxon>Porphyromonadaceae</taxon>
        <taxon>Porphyromonas</taxon>
    </lineage>
</organism>
<dbReference type="Gene3D" id="3.40.50.720">
    <property type="entry name" value="NAD(P)-binding Rossmann-like Domain"/>
    <property type="match status" value="1"/>
</dbReference>
<keyword evidence="2" id="KW-0812">Transmembrane</keyword>
<feature type="domain" description="THIF-type NAD/FAD binding fold" evidence="3">
    <location>
        <begin position="11"/>
        <end position="232"/>
    </location>
</feature>
<dbReference type="Pfam" id="PF00899">
    <property type="entry name" value="ThiF"/>
    <property type="match status" value="1"/>
</dbReference>
<dbReference type="EMBL" id="FUWL01000005">
    <property type="protein sequence ID" value="SJZ40883.1"/>
    <property type="molecule type" value="Genomic_DNA"/>
</dbReference>
<dbReference type="AlphaFoldDB" id="A0A1T4KEV8"/>
<comment type="similarity">
    <text evidence="1">Belongs to the HesA/MoeB/ThiF family.</text>
</comment>
<dbReference type="GO" id="GO:0016779">
    <property type="term" value="F:nucleotidyltransferase activity"/>
    <property type="evidence" value="ECO:0007669"/>
    <property type="project" value="UniProtKB-KW"/>
</dbReference>
<dbReference type="FunFam" id="3.40.50.720:FF:000080">
    <property type="entry name" value="Thiazole biosynthesis adenylyltransferase ThiF"/>
    <property type="match status" value="1"/>
</dbReference>
<evidence type="ECO:0000259" key="3">
    <source>
        <dbReference type="Pfam" id="PF00899"/>
    </source>
</evidence>
<dbReference type="GO" id="GO:0008146">
    <property type="term" value="F:sulfotransferase activity"/>
    <property type="evidence" value="ECO:0007669"/>
    <property type="project" value="TreeGrafter"/>
</dbReference>
<evidence type="ECO:0000313" key="4">
    <source>
        <dbReference type="EMBL" id="SJZ40883.1"/>
    </source>
</evidence>
<name>A0A1T4KEV8_PORCN</name>
<feature type="transmembrane region" description="Helical" evidence="2">
    <location>
        <begin position="31"/>
        <end position="51"/>
    </location>
</feature>
<dbReference type="InterPro" id="IPR000594">
    <property type="entry name" value="ThiF_NAD_FAD-bd"/>
</dbReference>
<keyword evidence="2" id="KW-0472">Membrane</keyword>
<dbReference type="InterPro" id="IPR045886">
    <property type="entry name" value="ThiF/MoeB/HesA"/>
</dbReference>
<keyword evidence="4" id="KW-0808">Transferase</keyword>
<reference evidence="4 5" key="1">
    <citation type="submission" date="2017-02" db="EMBL/GenBank/DDBJ databases">
        <authorList>
            <person name="Peterson S.W."/>
        </authorList>
    </citation>
    <scope>NUCLEOTIDE SEQUENCE [LARGE SCALE GENOMIC DNA]</scope>
    <source>
        <strain evidence="4 5">ATCC 700135</strain>
    </source>
</reference>
<dbReference type="PANTHER" id="PTHR10953:SF102">
    <property type="entry name" value="ADENYLYLTRANSFERASE AND SULFURTRANSFERASE MOCS3"/>
    <property type="match status" value="1"/>
</dbReference>